<dbReference type="EMBL" id="GIDH01000477">
    <property type="protein sequence ID" value="NOV52420.1"/>
    <property type="molecule type" value="Transcribed_RNA"/>
</dbReference>
<keyword evidence="1" id="KW-0472">Membrane</keyword>
<evidence type="ECO:0000256" key="1">
    <source>
        <dbReference type="SAM" id="Phobius"/>
    </source>
</evidence>
<sequence length="110" mass="11901">MLVEQAKTHVVVLLRLFLLFFLLGCFLWSCCSTTTGSRRRRGRCGSSCTTTRGHGSQLFLAVRDYFVDGLSFQLADHLLQSFGVGLDTDTAQDLLNVGGGGVFVSAHGGQ</sequence>
<reference evidence="2" key="1">
    <citation type="submission" date="2019-12" db="EMBL/GenBank/DDBJ databases">
        <title>The sialotranscriptome of the gopher-tortoise tick, Amblyomma tuberculatum.</title>
        <authorList>
            <person name="Karim S."/>
            <person name="Andersen J."/>
            <person name="Kumar D."/>
            <person name="Adamson S."/>
            <person name="Ennen J."/>
            <person name="Qualis C.P."/>
            <person name="Ribeiro J.M.C."/>
        </authorList>
    </citation>
    <scope>NUCLEOTIDE SEQUENCE</scope>
    <source>
        <strain evidence="2">Removed</strain>
        <tissue evidence="2">Salivary glands</tissue>
    </source>
</reference>
<keyword evidence="2" id="KW-0687">Ribonucleoprotein</keyword>
<protein>
    <submittedName>
        <fullName evidence="2">Putative large subunit ribosomal protein lp2</fullName>
    </submittedName>
</protein>
<keyword evidence="1" id="KW-1133">Transmembrane helix</keyword>
<proteinExistence type="predicted"/>
<dbReference type="GO" id="GO:0005840">
    <property type="term" value="C:ribosome"/>
    <property type="evidence" value="ECO:0007669"/>
    <property type="project" value="UniProtKB-KW"/>
</dbReference>
<dbReference type="AlphaFoldDB" id="A0A6M2E3E1"/>
<organism evidence="2">
    <name type="scientific">Amblyomma tuberculatum</name>
    <dbReference type="NCBI Taxonomy" id="48802"/>
    <lineage>
        <taxon>Eukaryota</taxon>
        <taxon>Metazoa</taxon>
        <taxon>Ecdysozoa</taxon>
        <taxon>Arthropoda</taxon>
        <taxon>Chelicerata</taxon>
        <taxon>Arachnida</taxon>
        <taxon>Acari</taxon>
        <taxon>Parasitiformes</taxon>
        <taxon>Ixodida</taxon>
        <taxon>Ixodoidea</taxon>
        <taxon>Ixodidae</taxon>
        <taxon>Amblyomminae</taxon>
        <taxon>Amblyomma</taxon>
    </lineage>
</organism>
<keyword evidence="1" id="KW-0812">Transmembrane</keyword>
<name>A0A6M2E3E1_9ACAR</name>
<accession>A0A6M2E3E1</accession>
<keyword evidence="2" id="KW-0689">Ribosomal protein</keyword>
<feature type="transmembrane region" description="Helical" evidence="1">
    <location>
        <begin position="12"/>
        <end position="31"/>
    </location>
</feature>
<evidence type="ECO:0000313" key="2">
    <source>
        <dbReference type="EMBL" id="NOV52420.1"/>
    </source>
</evidence>